<dbReference type="InterPro" id="IPR001675">
    <property type="entry name" value="Glyco_trans_29"/>
</dbReference>
<dbReference type="GO" id="GO:0001665">
    <property type="term" value="F:alpha-N-acetylgalactosaminide alpha-2,6-sialyltransferase activity"/>
    <property type="evidence" value="ECO:0007669"/>
    <property type="project" value="UniProtKB-EC"/>
</dbReference>
<reference evidence="17" key="1">
    <citation type="submission" date="2022-01" db="EMBL/GenBank/DDBJ databases">
        <authorList>
            <person name="Braso-Vives M."/>
        </authorList>
    </citation>
    <scope>NUCLEOTIDE SEQUENCE</scope>
</reference>
<dbReference type="Gene3D" id="3.90.1480.20">
    <property type="entry name" value="Glycosyl transferase family 29"/>
    <property type="match status" value="1"/>
</dbReference>
<keyword evidence="6" id="KW-0812">Transmembrane</keyword>
<evidence type="ECO:0000256" key="3">
    <source>
        <dbReference type="ARBA" id="ARBA00006003"/>
    </source>
</evidence>
<evidence type="ECO:0000256" key="6">
    <source>
        <dbReference type="ARBA" id="ARBA00022692"/>
    </source>
</evidence>
<dbReference type="EC" id="2.4.3.3" evidence="14"/>
<keyword evidence="11" id="KW-1015">Disulfide bond</keyword>
<keyword evidence="9" id="KW-0333">Golgi apparatus</keyword>
<keyword evidence="7" id="KW-0735">Signal-anchor</keyword>
<evidence type="ECO:0000256" key="16">
    <source>
        <dbReference type="ARBA" id="ARBA00052285"/>
    </source>
</evidence>
<dbReference type="Pfam" id="PF00777">
    <property type="entry name" value="Glyco_transf_29"/>
    <property type="match status" value="1"/>
</dbReference>
<evidence type="ECO:0000256" key="12">
    <source>
        <dbReference type="ARBA" id="ARBA00023180"/>
    </source>
</evidence>
<dbReference type="EMBL" id="OV696693">
    <property type="protein sequence ID" value="CAH1271267.1"/>
    <property type="molecule type" value="Genomic_DNA"/>
</dbReference>
<accession>A0A8K0F1K3</accession>
<dbReference type="AlphaFoldDB" id="A0A8K0F1K3"/>
<keyword evidence="4" id="KW-0328">Glycosyltransferase</keyword>
<dbReference type="PANTHER" id="PTHR45941">
    <property type="entry name" value="ALPHA-N-ACETYLGALACTOSAMINIDE ALPHA-2,6-SIALYLTRANSFERASE 2-LIKE-RELATED"/>
    <property type="match status" value="1"/>
</dbReference>
<evidence type="ECO:0000256" key="2">
    <source>
        <dbReference type="ARBA" id="ARBA00004922"/>
    </source>
</evidence>
<comment type="catalytic activity">
    <reaction evidence="15">
        <text>a 3-O-[N-acetyl-alpha-neuraminyl-(2-&gt;3)-beta-D-galactosyl-(1-&gt;3)-N-acetyl-alpha-D-galactosaminyl]-L-threonyl-[protein] + CMP-N-acetyl-beta-neuraminate = a 3-O-{alpha-Neu5Ac-(2-&gt;3)-beta-D-Gal-(1-&gt;3)-[alpha-Neu5Ac-(2-&gt;6)]-alpha-D-GalNAc}-L-threonyl-[protein] + CMP + H(+)</text>
        <dbReference type="Rhea" id="RHEA:81659"/>
        <dbReference type="Rhea" id="RHEA-COMP:14417"/>
        <dbReference type="Rhea" id="RHEA-COMP:16763"/>
        <dbReference type="ChEBI" id="CHEBI:15378"/>
        <dbReference type="ChEBI" id="CHEBI:57812"/>
        <dbReference type="ChEBI" id="CHEBI:60377"/>
        <dbReference type="ChEBI" id="CHEBI:139598"/>
        <dbReference type="ChEBI" id="CHEBI:156398"/>
    </reaction>
    <physiologicalReaction direction="left-to-right" evidence="15">
        <dbReference type="Rhea" id="RHEA:81660"/>
    </physiologicalReaction>
</comment>
<keyword evidence="8" id="KW-1133">Transmembrane helix</keyword>
<evidence type="ECO:0000256" key="9">
    <source>
        <dbReference type="ARBA" id="ARBA00023034"/>
    </source>
</evidence>
<evidence type="ECO:0000313" key="17">
    <source>
        <dbReference type="EMBL" id="CAH1271267.1"/>
    </source>
</evidence>
<keyword evidence="10" id="KW-0472">Membrane</keyword>
<evidence type="ECO:0000256" key="10">
    <source>
        <dbReference type="ARBA" id="ARBA00023136"/>
    </source>
</evidence>
<dbReference type="GO" id="GO:0000139">
    <property type="term" value="C:Golgi membrane"/>
    <property type="evidence" value="ECO:0007669"/>
    <property type="project" value="UniProtKB-SubCell"/>
</dbReference>
<proteinExistence type="inferred from homology"/>
<dbReference type="PANTHER" id="PTHR45941:SF6">
    <property type="entry name" value="ALPHA-N-ACETYLGALACTOSAMINIDE ALPHA-2,6-SIALYLTRANSFERASE 2-LIKE"/>
    <property type="match status" value="1"/>
</dbReference>
<dbReference type="InterPro" id="IPR038578">
    <property type="entry name" value="GT29-like_sf"/>
</dbReference>
<sequence length="81" mass="9838">MRVHSFRPTTGAIMTMIALHTCDKLSLYGMGYNNKYSSHYYDKKYTDFHPPVRSHDHTREIKLWDSLDKESIVYWYRRDDF</sequence>
<keyword evidence="12" id="KW-0325">Glycoprotein</keyword>
<evidence type="ECO:0000256" key="15">
    <source>
        <dbReference type="ARBA" id="ARBA00050664"/>
    </source>
</evidence>
<dbReference type="Proteomes" id="UP000838412">
    <property type="component" value="Chromosome 8"/>
</dbReference>
<dbReference type="OrthoDB" id="10264956at2759"/>
<gene>
    <name evidence="17" type="primary">ST6GALNAC2</name>
    <name evidence="17" type="ORF">BLAG_LOCUS23349</name>
</gene>
<evidence type="ECO:0000256" key="8">
    <source>
        <dbReference type="ARBA" id="ARBA00022989"/>
    </source>
</evidence>
<keyword evidence="5" id="KW-0808">Transferase</keyword>
<evidence type="ECO:0000256" key="4">
    <source>
        <dbReference type="ARBA" id="ARBA00022676"/>
    </source>
</evidence>
<evidence type="ECO:0000256" key="11">
    <source>
        <dbReference type="ARBA" id="ARBA00023157"/>
    </source>
</evidence>
<comment type="catalytic activity">
    <reaction evidence="13">
        <text>a beta-D-galactosyl-(1-&gt;3)-N-acetyl-alpha-D-galactosaminyl derivative + CMP-N-acetyl-beta-neuraminate = a beta-D-galactosyl-(1-&gt;3)-[N-acetyl-alpha-neuraminyl-(2-&gt;6)]-N-acetyl-alpha-D-galactosaminyl derivative + CMP + H(+)</text>
        <dbReference type="Rhea" id="RHEA:11136"/>
        <dbReference type="ChEBI" id="CHEBI:15378"/>
        <dbReference type="ChEBI" id="CHEBI:57812"/>
        <dbReference type="ChEBI" id="CHEBI:60377"/>
        <dbReference type="ChEBI" id="CHEBI:133470"/>
        <dbReference type="ChEBI" id="CHEBI:140764"/>
        <dbReference type="EC" id="2.4.3.3"/>
    </reaction>
    <physiologicalReaction direction="left-to-right" evidence="13">
        <dbReference type="Rhea" id="RHEA:11137"/>
    </physiologicalReaction>
</comment>
<evidence type="ECO:0000256" key="14">
    <source>
        <dbReference type="ARBA" id="ARBA00039109"/>
    </source>
</evidence>
<protein>
    <recommendedName>
        <fullName evidence="14">alpha-N-acetylgalactosaminide alpha-2,6-sialyltransferase</fullName>
        <ecNumber evidence="14">2.4.3.3</ecNumber>
    </recommendedName>
</protein>
<comment type="catalytic activity">
    <reaction evidence="16">
        <text>a 3-O-[N-acetyl-alpha-D-galactosaminyl]-L-threonyl-[protein] + CMP-N-acetyl-beta-neuraminate = a 3-O-[N-acetyl-alpha-neuraminosyl-(2-&gt;6)-N-acetyl-alpha-D-galactosaminyl]-L-threonyl-[protein] + CMP + H(+)</text>
        <dbReference type="Rhea" id="RHEA:81643"/>
        <dbReference type="Rhea" id="RHEA-COMP:11689"/>
        <dbReference type="Rhea" id="RHEA-COMP:19720"/>
        <dbReference type="ChEBI" id="CHEBI:15378"/>
        <dbReference type="ChEBI" id="CHEBI:57812"/>
        <dbReference type="ChEBI" id="CHEBI:60377"/>
        <dbReference type="ChEBI" id="CHEBI:87075"/>
        <dbReference type="ChEBI" id="CHEBI:231970"/>
    </reaction>
    <physiologicalReaction direction="left-to-right" evidence="16">
        <dbReference type="Rhea" id="RHEA:81644"/>
    </physiologicalReaction>
</comment>
<evidence type="ECO:0000256" key="13">
    <source>
        <dbReference type="ARBA" id="ARBA00036348"/>
    </source>
</evidence>
<evidence type="ECO:0000256" key="5">
    <source>
        <dbReference type="ARBA" id="ARBA00022679"/>
    </source>
</evidence>
<comment type="subcellular location">
    <subcellularLocation>
        <location evidence="1">Golgi apparatus membrane</location>
        <topology evidence="1">Single-pass type II membrane protein</topology>
    </subcellularLocation>
</comment>
<organism evidence="17 18">
    <name type="scientific">Branchiostoma lanceolatum</name>
    <name type="common">Common lancelet</name>
    <name type="synonym">Amphioxus lanceolatum</name>
    <dbReference type="NCBI Taxonomy" id="7740"/>
    <lineage>
        <taxon>Eukaryota</taxon>
        <taxon>Metazoa</taxon>
        <taxon>Chordata</taxon>
        <taxon>Cephalochordata</taxon>
        <taxon>Leptocardii</taxon>
        <taxon>Amphioxiformes</taxon>
        <taxon>Branchiostomatidae</taxon>
        <taxon>Branchiostoma</taxon>
    </lineage>
</organism>
<keyword evidence="18" id="KW-1185">Reference proteome</keyword>
<name>A0A8K0F1K3_BRALA</name>
<evidence type="ECO:0000256" key="1">
    <source>
        <dbReference type="ARBA" id="ARBA00004323"/>
    </source>
</evidence>
<evidence type="ECO:0000313" key="18">
    <source>
        <dbReference type="Proteomes" id="UP000838412"/>
    </source>
</evidence>
<evidence type="ECO:0000256" key="7">
    <source>
        <dbReference type="ARBA" id="ARBA00022968"/>
    </source>
</evidence>
<comment type="pathway">
    <text evidence="2">Protein modification; protein glycosylation.</text>
</comment>
<comment type="similarity">
    <text evidence="3">Belongs to the glycosyltransferase 29 family.</text>
</comment>